<dbReference type="PROSITE" id="PS50885">
    <property type="entry name" value="HAMP"/>
    <property type="match status" value="1"/>
</dbReference>
<dbReference type="CDD" id="cd06225">
    <property type="entry name" value="HAMP"/>
    <property type="match status" value="1"/>
</dbReference>
<dbReference type="PRINTS" id="PR00260">
    <property type="entry name" value="CHEMTRNSDUCR"/>
</dbReference>
<evidence type="ECO:0000259" key="7">
    <source>
        <dbReference type="PROSITE" id="PS50111"/>
    </source>
</evidence>
<dbReference type="AlphaFoldDB" id="A0A4Q7Y394"/>
<evidence type="ECO:0000256" key="3">
    <source>
        <dbReference type="ARBA" id="ARBA00023224"/>
    </source>
</evidence>
<gene>
    <name evidence="9" type="ORF">BKA19_0968</name>
</gene>
<name>A0A4Q7Y394_9ACTN</name>
<dbReference type="PANTHER" id="PTHR32089">
    <property type="entry name" value="METHYL-ACCEPTING CHEMOTAXIS PROTEIN MCPB"/>
    <property type="match status" value="1"/>
</dbReference>
<feature type="domain" description="Methyl-accepting transducer" evidence="7">
    <location>
        <begin position="458"/>
        <end position="701"/>
    </location>
</feature>
<dbReference type="SUPFAM" id="SSF103190">
    <property type="entry name" value="Sensory domain-like"/>
    <property type="match status" value="1"/>
</dbReference>
<dbReference type="SMART" id="SM00283">
    <property type="entry name" value="MA"/>
    <property type="match status" value="1"/>
</dbReference>
<dbReference type="InterPro" id="IPR003660">
    <property type="entry name" value="HAMP_dom"/>
</dbReference>
<evidence type="ECO:0000313" key="10">
    <source>
        <dbReference type="Proteomes" id="UP000292507"/>
    </source>
</evidence>
<evidence type="ECO:0000256" key="4">
    <source>
        <dbReference type="ARBA" id="ARBA00029447"/>
    </source>
</evidence>
<evidence type="ECO:0000259" key="8">
    <source>
        <dbReference type="PROSITE" id="PS50885"/>
    </source>
</evidence>
<protein>
    <submittedName>
        <fullName evidence="9">Methyl-accepting chemotaxis protein</fullName>
    </submittedName>
</protein>
<evidence type="ECO:0000313" key="9">
    <source>
        <dbReference type="EMBL" id="RZU31310.1"/>
    </source>
</evidence>
<dbReference type="InterPro" id="IPR004090">
    <property type="entry name" value="Chemotax_Me-accpt_rcpt"/>
</dbReference>
<dbReference type="GO" id="GO:0004888">
    <property type="term" value="F:transmembrane signaling receptor activity"/>
    <property type="evidence" value="ECO:0007669"/>
    <property type="project" value="InterPro"/>
</dbReference>
<proteinExistence type="inferred from homology"/>
<dbReference type="Gene3D" id="3.30.450.20">
    <property type="entry name" value="PAS domain"/>
    <property type="match status" value="1"/>
</dbReference>
<dbReference type="InterPro" id="IPR004089">
    <property type="entry name" value="MCPsignal_dom"/>
</dbReference>
<evidence type="ECO:0000256" key="1">
    <source>
        <dbReference type="ARBA" id="ARBA00022692"/>
    </source>
</evidence>
<dbReference type="InterPro" id="IPR029151">
    <property type="entry name" value="Sensor-like_sf"/>
</dbReference>
<keyword evidence="10" id="KW-1185">Reference proteome</keyword>
<dbReference type="PANTHER" id="PTHR32089:SF112">
    <property type="entry name" value="LYSOZYME-LIKE PROTEIN-RELATED"/>
    <property type="match status" value="1"/>
</dbReference>
<keyword evidence="1 6" id="KW-0812">Transmembrane</keyword>
<feature type="transmembrane region" description="Helical" evidence="6">
    <location>
        <begin position="378"/>
        <end position="398"/>
    </location>
</feature>
<evidence type="ECO:0000256" key="5">
    <source>
        <dbReference type="PROSITE-ProRule" id="PRU00284"/>
    </source>
</evidence>
<dbReference type="Gene3D" id="1.10.287.950">
    <property type="entry name" value="Methyl-accepting chemotaxis protein"/>
    <property type="match status" value="1"/>
</dbReference>
<dbReference type="Pfam" id="PF17201">
    <property type="entry name" value="Cache_3-Cache_2"/>
    <property type="match status" value="1"/>
</dbReference>
<feature type="domain" description="HAMP" evidence="8">
    <location>
        <begin position="399"/>
        <end position="453"/>
    </location>
</feature>
<dbReference type="SMART" id="SM00304">
    <property type="entry name" value="HAMP"/>
    <property type="match status" value="1"/>
</dbReference>
<comment type="similarity">
    <text evidence="4">Belongs to the methyl-accepting chemotaxis (MCP) protein family.</text>
</comment>
<dbReference type="Pfam" id="PF00672">
    <property type="entry name" value="HAMP"/>
    <property type="match status" value="1"/>
</dbReference>
<dbReference type="InterPro" id="IPR033462">
    <property type="entry name" value="Cache_3-Cache_2"/>
</dbReference>
<dbReference type="Proteomes" id="UP000292507">
    <property type="component" value="Unassembled WGS sequence"/>
</dbReference>
<evidence type="ECO:0000256" key="6">
    <source>
        <dbReference type="SAM" id="Phobius"/>
    </source>
</evidence>
<reference evidence="9 10" key="1">
    <citation type="submission" date="2019-02" db="EMBL/GenBank/DDBJ databases">
        <title>Sequencing the genomes of 1000 actinobacteria strains.</title>
        <authorList>
            <person name="Klenk H.-P."/>
        </authorList>
    </citation>
    <scope>NUCLEOTIDE SEQUENCE [LARGE SCALE GENOMIC DNA]</scope>
    <source>
        <strain evidence="9 10">DSM 44509</strain>
    </source>
</reference>
<keyword evidence="3 5" id="KW-0807">Transducer</keyword>
<evidence type="ECO:0000256" key="2">
    <source>
        <dbReference type="ARBA" id="ARBA00022989"/>
    </source>
</evidence>
<dbReference type="EMBL" id="SHKV01000001">
    <property type="protein sequence ID" value="RZU31310.1"/>
    <property type="molecule type" value="Genomic_DNA"/>
</dbReference>
<dbReference type="GO" id="GO:0016020">
    <property type="term" value="C:membrane"/>
    <property type="evidence" value="ECO:0007669"/>
    <property type="project" value="InterPro"/>
</dbReference>
<organism evidence="9 10">
    <name type="scientific">Blastococcus saxobsidens</name>
    <dbReference type="NCBI Taxonomy" id="138336"/>
    <lineage>
        <taxon>Bacteria</taxon>
        <taxon>Bacillati</taxon>
        <taxon>Actinomycetota</taxon>
        <taxon>Actinomycetes</taxon>
        <taxon>Geodermatophilales</taxon>
        <taxon>Geodermatophilaceae</taxon>
        <taxon>Blastococcus</taxon>
    </lineage>
</organism>
<dbReference type="SUPFAM" id="SSF58104">
    <property type="entry name" value="Methyl-accepting chemotaxis protein (MCP) signaling domain"/>
    <property type="match status" value="1"/>
</dbReference>
<dbReference type="Pfam" id="PF00015">
    <property type="entry name" value="MCPsignal"/>
    <property type="match status" value="1"/>
</dbReference>
<dbReference type="GO" id="GO:0007165">
    <property type="term" value="P:signal transduction"/>
    <property type="evidence" value="ECO:0007669"/>
    <property type="project" value="UniProtKB-KW"/>
</dbReference>
<sequence>MRWMNLPVWAAPSNWGIRTKVVALSVASVAVTGVAMGGVSAWQSGGFADDAERDVRALVDDDISRTAAGVHDVVATQGASTAAKVDSDLATAFYVLNQAGGFSVDPSGRNPVNWEAKNQMSGEVTPVTLPRVLIGGEWLGQNSDAAVPTPVVDTIKDMVGATVTIFQKTPDGSFLRVATNVQAASGARAIGTYIPAVNPDGKPNPVAAAVTRGETFRGNAFVVDSWLVSAYAPLYGPGGDVTGVLYVGVKQENLPALRESLNATTVGETGHIEVYGGTGDRAGNVLISPDAVRDGENMLEATDAEGAAYVRAIVEAGVGLEGREQATVRYVDPEAGPTTVRVSYYAPWDWVIATVARDSDFAGPVESLEKGRSDMMTALWIAGLVIAALGGAVAYWVGRRLIQPLLSLRDRMAEIADGEGDLTQRTDDSRNDEVGQLSGAFNRFVDKVAGTIRDIGRCAQEVAGSAAGVSTVAEGLAARAARSRDQAQGAHSSAAEISSSVSSAAAGAEEMGASITEIARSAAEAAEVGRQAASLAERTESTIAALGASSAEIGDVVKVISGVAEQTNLLALNATIEAARAGDAGKGFAVVANEVKELAQEAAKASEEIAQRVQGIQSETTAAVRSISQIAEVVRSINDHQTTIASAVEEQTATTRELTRSVATAAEGAGTVTTTLTAVSRDADDSAADVERARSAAQELDGLSKELNRLLGVFTV</sequence>
<comment type="caution">
    <text evidence="9">The sequence shown here is derived from an EMBL/GenBank/DDBJ whole genome shotgun (WGS) entry which is preliminary data.</text>
</comment>
<dbReference type="PROSITE" id="PS50111">
    <property type="entry name" value="CHEMOTAXIS_TRANSDUC_2"/>
    <property type="match status" value="1"/>
</dbReference>
<keyword evidence="2 6" id="KW-1133">Transmembrane helix</keyword>
<keyword evidence="6" id="KW-0472">Membrane</keyword>
<dbReference type="GO" id="GO:0006935">
    <property type="term" value="P:chemotaxis"/>
    <property type="evidence" value="ECO:0007669"/>
    <property type="project" value="InterPro"/>
</dbReference>
<accession>A0A4Q7Y394</accession>